<dbReference type="EMBL" id="KN833692">
    <property type="protein sequence ID" value="KIK28592.1"/>
    <property type="molecule type" value="Genomic_DNA"/>
</dbReference>
<gene>
    <name evidence="1" type="ORF">PISMIDRAFT_673657</name>
</gene>
<keyword evidence="2" id="KW-1185">Reference proteome</keyword>
<dbReference type="AlphaFoldDB" id="A0A0D0A2B2"/>
<reference evidence="1 2" key="1">
    <citation type="submission" date="2014-04" db="EMBL/GenBank/DDBJ databases">
        <authorList>
            <consortium name="DOE Joint Genome Institute"/>
            <person name="Kuo A."/>
            <person name="Kohler A."/>
            <person name="Costa M.D."/>
            <person name="Nagy L.G."/>
            <person name="Floudas D."/>
            <person name="Copeland A."/>
            <person name="Barry K.W."/>
            <person name="Cichocki N."/>
            <person name="Veneault-Fourrey C."/>
            <person name="LaButti K."/>
            <person name="Lindquist E.A."/>
            <person name="Lipzen A."/>
            <person name="Lundell T."/>
            <person name="Morin E."/>
            <person name="Murat C."/>
            <person name="Sun H."/>
            <person name="Tunlid A."/>
            <person name="Henrissat B."/>
            <person name="Grigoriev I.V."/>
            <person name="Hibbett D.S."/>
            <person name="Martin F."/>
            <person name="Nordberg H.P."/>
            <person name="Cantor M.N."/>
            <person name="Hua S.X."/>
        </authorList>
    </citation>
    <scope>NUCLEOTIDE SEQUENCE [LARGE SCALE GENOMIC DNA]</scope>
    <source>
        <strain evidence="1 2">441</strain>
    </source>
</reference>
<reference evidence="2" key="2">
    <citation type="submission" date="2015-01" db="EMBL/GenBank/DDBJ databases">
        <title>Evolutionary Origins and Diversification of the Mycorrhizal Mutualists.</title>
        <authorList>
            <consortium name="DOE Joint Genome Institute"/>
            <consortium name="Mycorrhizal Genomics Consortium"/>
            <person name="Kohler A."/>
            <person name="Kuo A."/>
            <person name="Nagy L.G."/>
            <person name="Floudas D."/>
            <person name="Copeland A."/>
            <person name="Barry K.W."/>
            <person name="Cichocki N."/>
            <person name="Veneault-Fourrey C."/>
            <person name="LaButti K."/>
            <person name="Lindquist E.A."/>
            <person name="Lipzen A."/>
            <person name="Lundell T."/>
            <person name="Morin E."/>
            <person name="Murat C."/>
            <person name="Riley R."/>
            <person name="Ohm R."/>
            <person name="Sun H."/>
            <person name="Tunlid A."/>
            <person name="Henrissat B."/>
            <person name="Grigoriev I.V."/>
            <person name="Hibbett D.S."/>
            <person name="Martin F."/>
        </authorList>
    </citation>
    <scope>NUCLEOTIDE SEQUENCE [LARGE SCALE GENOMIC DNA]</scope>
    <source>
        <strain evidence="2">441</strain>
    </source>
</reference>
<dbReference type="Proteomes" id="UP000054018">
    <property type="component" value="Unassembled WGS sequence"/>
</dbReference>
<name>A0A0D0A2B2_9AGAM</name>
<proteinExistence type="predicted"/>
<evidence type="ECO:0000313" key="2">
    <source>
        <dbReference type="Proteomes" id="UP000054018"/>
    </source>
</evidence>
<evidence type="ECO:0000313" key="1">
    <source>
        <dbReference type="EMBL" id="KIK28592.1"/>
    </source>
</evidence>
<organism evidence="1 2">
    <name type="scientific">Pisolithus microcarpus 441</name>
    <dbReference type="NCBI Taxonomy" id="765257"/>
    <lineage>
        <taxon>Eukaryota</taxon>
        <taxon>Fungi</taxon>
        <taxon>Dikarya</taxon>
        <taxon>Basidiomycota</taxon>
        <taxon>Agaricomycotina</taxon>
        <taxon>Agaricomycetes</taxon>
        <taxon>Agaricomycetidae</taxon>
        <taxon>Boletales</taxon>
        <taxon>Sclerodermatineae</taxon>
        <taxon>Pisolithaceae</taxon>
        <taxon>Pisolithus</taxon>
    </lineage>
</organism>
<dbReference type="HOGENOM" id="CLU_2868571_0_0_1"/>
<sequence>MDDQNGWAVPPGQSLARIFLVKGRECWKTSGKRVAEGTNEDGEMSTVARKRALHEVNVSGYLRS</sequence>
<protein>
    <submittedName>
        <fullName evidence="1">Uncharacterized protein</fullName>
    </submittedName>
</protein>
<accession>A0A0D0A2B2</accession>